<reference evidence="7 8" key="1">
    <citation type="journal article" date="2019" name="PLoS Pathog.">
        <title>Genome sequence of the bovine parasite Schistosoma bovis Tanzania.</title>
        <authorList>
            <person name="Oey H."/>
            <person name="Zakrzewski M."/>
            <person name="Gobert G."/>
            <person name="Gravermann K."/>
            <person name="Stoye J."/>
            <person name="Jones M."/>
            <person name="Mcmanus D."/>
            <person name="Krause L."/>
        </authorList>
    </citation>
    <scope>NUCLEOTIDE SEQUENCE [LARGE SCALE GENOMIC DNA]</scope>
    <source>
        <strain evidence="7 8">TAN1997</strain>
    </source>
</reference>
<dbReference type="EMBL" id="QMKO01003888">
    <property type="protein sequence ID" value="RTG80747.1"/>
    <property type="molecule type" value="Genomic_DNA"/>
</dbReference>
<dbReference type="Pfam" id="PF00412">
    <property type="entry name" value="LIM"/>
    <property type="match status" value="1"/>
</dbReference>
<dbReference type="Gene3D" id="2.10.110.10">
    <property type="entry name" value="Cysteine Rich Protein"/>
    <property type="match status" value="1"/>
</dbReference>
<dbReference type="STRING" id="6184.A0A430PZ69"/>
<keyword evidence="3 5" id="KW-0862">Zinc</keyword>
<dbReference type="Proteomes" id="UP000290809">
    <property type="component" value="Unassembled WGS sequence"/>
</dbReference>
<evidence type="ECO:0000256" key="5">
    <source>
        <dbReference type="PROSITE-ProRule" id="PRU00125"/>
    </source>
</evidence>
<name>A0A430PZ69_SCHBO</name>
<dbReference type="AlphaFoldDB" id="A0A430PZ69"/>
<evidence type="ECO:0000256" key="3">
    <source>
        <dbReference type="ARBA" id="ARBA00022833"/>
    </source>
</evidence>
<dbReference type="FunFam" id="2.10.110.10:FF:000025">
    <property type="entry name" value="Cysteine-rich protein 2"/>
    <property type="match status" value="1"/>
</dbReference>
<dbReference type="SMART" id="SM00132">
    <property type="entry name" value="LIM"/>
    <property type="match status" value="1"/>
</dbReference>
<evidence type="ECO:0000256" key="1">
    <source>
        <dbReference type="ARBA" id="ARBA00022723"/>
    </source>
</evidence>
<dbReference type="GO" id="GO:0010468">
    <property type="term" value="P:regulation of gene expression"/>
    <property type="evidence" value="ECO:0007669"/>
    <property type="project" value="TreeGrafter"/>
</dbReference>
<keyword evidence="8" id="KW-1185">Reference proteome</keyword>
<evidence type="ECO:0000256" key="2">
    <source>
        <dbReference type="ARBA" id="ARBA00022737"/>
    </source>
</evidence>
<sequence>MKCPSCNKEVYFAERVSSLGKDWHRPCLKCEKCKKTLTAGSHCEHDGKPYCQTPCYQALFGPKGYGSVASSHILQIDNKFVISSFVYTFYVTTFDVSYIQTISIDRSFKYC</sequence>
<dbReference type="PANTHER" id="PTHR46074">
    <property type="entry name" value="CYSTEINE-RICH PROTEIN CRIP FAMILY MEMBER"/>
    <property type="match status" value="1"/>
</dbReference>
<accession>A0A430PZ69</accession>
<keyword evidence="1 5" id="KW-0479">Metal-binding</keyword>
<comment type="caution">
    <text evidence="7">The sequence shown here is derived from an EMBL/GenBank/DDBJ whole genome shotgun (WGS) entry which is preliminary data.</text>
</comment>
<dbReference type="InterPro" id="IPR001781">
    <property type="entry name" value="Znf_LIM"/>
</dbReference>
<dbReference type="GO" id="GO:0008630">
    <property type="term" value="P:intrinsic apoptotic signaling pathway in response to DNA damage"/>
    <property type="evidence" value="ECO:0007669"/>
    <property type="project" value="TreeGrafter"/>
</dbReference>
<gene>
    <name evidence="7" type="ORF">DC041_0006091</name>
</gene>
<keyword evidence="2" id="KW-0677">Repeat</keyword>
<evidence type="ECO:0000313" key="7">
    <source>
        <dbReference type="EMBL" id="RTG80747.1"/>
    </source>
</evidence>
<dbReference type="PANTHER" id="PTHR46074:SF3">
    <property type="entry name" value="CYSTEINE-RICH PROTEIN 1"/>
    <property type="match status" value="1"/>
</dbReference>
<dbReference type="GO" id="GO:0008270">
    <property type="term" value="F:zinc ion binding"/>
    <property type="evidence" value="ECO:0007669"/>
    <property type="project" value="TreeGrafter"/>
</dbReference>
<protein>
    <recommendedName>
        <fullName evidence="6">LIM zinc-binding domain-containing protein</fullName>
    </recommendedName>
</protein>
<dbReference type="SUPFAM" id="SSF57716">
    <property type="entry name" value="Glucocorticoid receptor-like (DNA-binding domain)"/>
    <property type="match status" value="2"/>
</dbReference>
<evidence type="ECO:0000256" key="4">
    <source>
        <dbReference type="ARBA" id="ARBA00023038"/>
    </source>
</evidence>
<proteinExistence type="predicted"/>
<evidence type="ECO:0000259" key="6">
    <source>
        <dbReference type="PROSITE" id="PS50023"/>
    </source>
</evidence>
<dbReference type="PROSITE" id="PS50023">
    <property type="entry name" value="LIM_DOMAIN_2"/>
    <property type="match status" value="1"/>
</dbReference>
<evidence type="ECO:0000313" key="8">
    <source>
        <dbReference type="Proteomes" id="UP000290809"/>
    </source>
</evidence>
<dbReference type="PROSITE" id="PS00478">
    <property type="entry name" value="LIM_DOMAIN_1"/>
    <property type="match status" value="1"/>
</dbReference>
<dbReference type="CDD" id="cd09478">
    <property type="entry name" value="LIM_CRIP"/>
    <property type="match status" value="1"/>
</dbReference>
<feature type="domain" description="LIM zinc-binding" evidence="6">
    <location>
        <begin position="1"/>
        <end position="62"/>
    </location>
</feature>
<organism evidence="7 8">
    <name type="scientific">Schistosoma bovis</name>
    <name type="common">Blood fluke</name>
    <dbReference type="NCBI Taxonomy" id="6184"/>
    <lineage>
        <taxon>Eukaryota</taxon>
        <taxon>Metazoa</taxon>
        <taxon>Spiralia</taxon>
        <taxon>Lophotrochozoa</taxon>
        <taxon>Platyhelminthes</taxon>
        <taxon>Trematoda</taxon>
        <taxon>Digenea</taxon>
        <taxon>Strigeidida</taxon>
        <taxon>Schistosomatoidea</taxon>
        <taxon>Schistosomatidae</taxon>
        <taxon>Schistosoma</taxon>
    </lineage>
</organism>
<keyword evidence="4 5" id="KW-0440">LIM domain</keyword>